<protein>
    <recommendedName>
        <fullName evidence="1">C2H2-type domain-containing protein</fullName>
    </recommendedName>
</protein>
<gene>
    <name evidence="2" type="ORF">CIB50_0000861</name>
</gene>
<dbReference type="InterPro" id="IPR013087">
    <property type="entry name" value="Znf_C2H2_type"/>
</dbReference>
<reference evidence="3" key="1">
    <citation type="submission" date="2017-08" db="EMBL/GenBank/DDBJ databases">
        <title>Draft Genome Sequence of Kocuria varians 80.</title>
        <authorList>
            <person name="Minaev M."/>
            <person name="Kurbakov K.A."/>
            <person name="Solodovnikova G.I."/>
            <person name="Kuznetsova O.A."/>
            <person name="Lisitsyn A.B."/>
        </authorList>
    </citation>
    <scope>NUCLEOTIDE SEQUENCE [LARGE SCALE GENOMIC DNA]</scope>
    <source>
        <strain evidence="3">80</strain>
    </source>
</reference>
<feature type="domain" description="C2H2-type" evidence="1">
    <location>
        <begin position="122"/>
        <end position="145"/>
    </location>
</feature>
<dbReference type="KEGG" id="kvr:CIB50_0000861"/>
<sequence length="171" mass="19232">MLHFTLGPRRELDPAVDEMERTWNGYDPQASPQALYDVNRSCWVLGRRADRESYALFSHDGKVVFAVEIDEIVPTPTRRALTGHPLAPGHPVYDQYVGRDAPIKGQRNPVGYITSPLDERLCECGCGKAVGRGDFLPGHDQKAIHERISKVGTVKQFIDWFDETYPRPALA</sequence>
<proteinExistence type="predicted"/>
<dbReference type="EMBL" id="CP059343">
    <property type="protein sequence ID" value="QMS56161.1"/>
    <property type="molecule type" value="Genomic_DNA"/>
</dbReference>
<reference evidence="2 3" key="2">
    <citation type="submission" date="2020-07" db="EMBL/GenBank/DDBJ databases">
        <title>Genome of starter culture bacteria Kocuria salsicia reveals its technological properties and safety for usage in meat industry.</title>
        <authorList>
            <person name="Michael M."/>
            <person name="Konstantin K."/>
            <person name="Evgenii K."/>
            <person name="Galina S."/>
            <person name="Oksana K."/>
            <person name="Andrei L."/>
        </authorList>
    </citation>
    <scope>NUCLEOTIDE SEQUENCE [LARGE SCALE GENOMIC DNA]</scope>
    <source>
        <strain evidence="2 3">80</strain>
    </source>
</reference>
<organism evidence="2 3">
    <name type="scientific">Kocuria varians</name>
    <name type="common">Micrococcus varians</name>
    <dbReference type="NCBI Taxonomy" id="1272"/>
    <lineage>
        <taxon>Bacteria</taxon>
        <taxon>Bacillati</taxon>
        <taxon>Actinomycetota</taxon>
        <taxon>Actinomycetes</taxon>
        <taxon>Micrococcales</taxon>
        <taxon>Micrococcaceae</taxon>
        <taxon>Kocuria</taxon>
    </lineage>
</organism>
<evidence type="ECO:0000259" key="1">
    <source>
        <dbReference type="PROSITE" id="PS00028"/>
    </source>
</evidence>
<dbReference type="Proteomes" id="UP000216825">
    <property type="component" value="Chromosome"/>
</dbReference>
<keyword evidence="3" id="KW-1185">Reference proteome</keyword>
<dbReference type="PROSITE" id="PS00028">
    <property type="entry name" value="ZINC_FINGER_C2H2_1"/>
    <property type="match status" value="1"/>
</dbReference>
<dbReference type="AlphaFoldDB" id="A0A7D7Q2H2"/>
<dbReference type="RefSeq" id="WP_094393346.1">
    <property type="nucleotide sequence ID" value="NZ_CP059343.1"/>
</dbReference>
<evidence type="ECO:0000313" key="2">
    <source>
        <dbReference type="EMBL" id="QMS56161.1"/>
    </source>
</evidence>
<evidence type="ECO:0000313" key="3">
    <source>
        <dbReference type="Proteomes" id="UP000216825"/>
    </source>
</evidence>
<accession>A0A7D7Q2H2</accession>
<name>A0A7D7Q2H2_KOCVA</name>